<dbReference type="AlphaFoldDB" id="A0A2T9YCY0"/>
<comment type="caution">
    <text evidence="1">The sequence shown here is derived from an EMBL/GenBank/DDBJ whole genome shotgun (WGS) entry which is preliminary data.</text>
</comment>
<dbReference type="EMBL" id="MBFR01000269">
    <property type="protein sequence ID" value="PVU90190.1"/>
    <property type="molecule type" value="Genomic_DNA"/>
</dbReference>
<accession>A0A2T9YCY0</accession>
<gene>
    <name evidence="1" type="ORF">BB561_004991</name>
</gene>
<proteinExistence type="predicted"/>
<dbReference type="Proteomes" id="UP000245383">
    <property type="component" value="Unassembled WGS sequence"/>
</dbReference>
<evidence type="ECO:0000313" key="1">
    <source>
        <dbReference type="EMBL" id="PVU90190.1"/>
    </source>
</evidence>
<keyword evidence="2" id="KW-1185">Reference proteome</keyword>
<organism evidence="1 2">
    <name type="scientific">Smittium simulii</name>
    <dbReference type="NCBI Taxonomy" id="133385"/>
    <lineage>
        <taxon>Eukaryota</taxon>
        <taxon>Fungi</taxon>
        <taxon>Fungi incertae sedis</taxon>
        <taxon>Zoopagomycota</taxon>
        <taxon>Kickxellomycotina</taxon>
        <taxon>Harpellomycetes</taxon>
        <taxon>Harpellales</taxon>
        <taxon>Legeriomycetaceae</taxon>
        <taxon>Smittium</taxon>
    </lineage>
</organism>
<evidence type="ECO:0000313" key="2">
    <source>
        <dbReference type="Proteomes" id="UP000245383"/>
    </source>
</evidence>
<sequence length="201" mass="22782">MSRSNKLEEDTNILSSMGLKTAKFMNGIHVARTLIADKINYSSTVKIKEKKLQITLNDIAKWSDIHEMTVNTGKCGVISVKCALSARTRAFGKWASLRTWISDLIKCPYKHRCDTWVSGCTRWIKKYNGNINTIKNTIETLNNRIQKNDKSQISKWIAASDAGTSCNCMELEPAYPELKAHINYAFKNKNSDTEQQGIMQN</sequence>
<protein>
    <submittedName>
        <fullName evidence="1">Uncharacterized protein</fullName>
    </submittedName>
</protein>
<reference evidence="1 2" key="1">
    <citation type="journal article" date="2018" name="MBio">
        <title>Comparative Genomics Reveals the Core Gene Toolbox for the Fungus-Insect Symbiosis.</title>
        <authorList>
            <person name="Wang Y."/>
            <person name="Stata M."/>
            <person name="Wang W."/>
            <person name="Stajich J.E."/>
            <person name="White M.M."/>
            <person name="Moncalvo J.M."/>
        </authorList>
    </citation>
    <scope>NUCLEOTIDE SEQUENCE [LARGE SCALE GENOMIC DNA]</scope>
    <source>
        <strain evidence="1 2">SWE-8-4</strain>
    </source>
</reference>
<name>A0A2T9YCY0_9FUNG</name>